<dbReference type="Proteomes" id="UP000192840">
    <property type="component" value="Unassembled WGS sequence"/>
</dbReference>
<name>A0A1W2CY98_9PSEU</name>
<gene>
    <name evidence="1" type="ORF">SAMN05660733_02520</name>
</gene>
<reference evidence="2" key="1">
    <citation type="submission" date="2017-04" db="EMBL/GenBank/DDBJ databases">
        <authorList>
            <person name="Varghese N."/>
            <person name="Submissions S."/>
        </authorList>
    </citation>
    <scope>NUCLEOTIDE SEQUENCE [LARGE SCALE GENOMIC DNA]</scope>
    <source>
        <strain evidence="2">DSM 44073</strain>
    </source>
</reference>
<evidence type="ECO:0000313" key="2">
    <source>
        <dbReference type="Proteomes" id="UP000192840"/>
    </source>
</evidence>
<dbReference type="AlphaFoldDB" id="A0A1W2CY98"/>
<dbReference type="EMBL" id="FWYC01000006">
    <property type="protein sequence ID" value="SMC90207.1"/>
    <property type="molecule type" value="Genomic_DNA"/>
</dbReference>
<proteinExistence type="predicted"/>
<keyword evidence="2" id="KW-1185">Reference proteome</keyword>
<dbReference type="STRING" id="40571.SAMN05660733_02520"/>
<evidence type="ECO:0000313" key="1">
    <source>
        <dbReference type="EMBL" id="SMC90207.1"/>
    </source>
</evidence>
<protein>
    <submittedName>
        <fullName evidence="1">Uncharacterized protein</fullName>
    </submittedName>
</protein>
<organism evidence="1 2">
    <name type="scientific">Lentzea albidocapillata</name>
    <dbReference type="NCBI Taxonomy" id="40571"/>
    <lineage>
        <taxon>Bacteria</taxon>
        <taxon>Bacillati</taxon>
        <taxon>Actinomycetota</taxon>
        <taxon>Actinomycetes</taxon>
        <taxon>Pseudonocardiales</taxon>
        <taxon>Pseudonocardiaceae</taxon>
        <taxon>Lentzea</taxon>
    </lineage>
</organism>
<sequence length="71" mass="7780">MSEPLSPQTQVHIANEMLITALGPHRDSIAYTEARKWLDVLHGYAKAGVEIPLVLGRESADGDQANIVDLR</sequence>
<accession>A0A1W2CY98</accession>